<dbReference type="Pfam" id="PF09832">
    <property type="entry name" value="DUF2059"/>
    <property type="match status" value="1"/>
</dbReference>
<dbReference type="HOGENOM" id="CLU_068447_0_0_6"/>
<feature type="domain" description="DUF2059" evidence="2">
    <location>
        <begin position="72"/>
        <end position="120"/>
    </location>
</feature>
<keyword evidence="4" id="KW-1185">Reference proteome</keyword>
<evidence type="ECO:0000313" key="3">
    <source>
        <dbReference type="EMBL" id="AIS19063.1"/>
    </source>
</evidence>
<dbReference type="OrthoDB" id="7013150at2"/>
<dbReference type="EMBL" id="CP009533">
    <property type="protein sequence ID" value="AIS19063.1"/>
    <property type="molecule type" value="Genomic_DNA"/>
</dbReference>
<reference evidence="3 4" key="1">
    <citation type="journal article" date="2015" name="J. Biotechnol.">
        <title>Complete genome sequence of Pseudomonas rhizosphaerae IH5T (=DSM 16299T), a phosphate-solubilizing rhizobacterium for bacterial biofertilizer.</title>
        <authorList>
            <person name="Kwak Y."/>
            <person name="Jung B.K."/>
            <person name="Shin J.H."/>
        </authorList>
    </citation>
    <scope>NUCLEOTIDE SEQUENCE [LARGE SCALE GENOMIC DNA]</scope>
    <source>
        <strain evidence="3">DSM 16299</strain>
    </source>
</reference>
<accession>A0A089YRJ8</accession>
<dbReference type="InterPro" id="IPR018637">
    <property type="entry name" value="DUF2059"/>
</dbReference>
<protein>
    <recommendedName>
        <fullName evidence="2">DUF2059 domain-containing protein</fullName>
    </recommendedName>
</protein>
<evidence type="ECO:0000259" key="2">
    <source>
        <dbReference type="Pfam" id="PF09832"/>
    </source>
</evidence>
<evidence type="ECO:0000313" key="4">
    <source>
        <dbReference type="Proteomes" id="UP000029499"/>
    </source>
</evidence>
<dbReference type="AlphaFoldDB" id="A0A089YRJ8"/>
<proteinExistence type="predicted"/>
<dbReference type="Proteomes" id="UP000029499">
    <property type="component" value="Chromosome"/>
</dbReference>
<sequence length="250" mass="26881">MRRVLVFLMMFSTTPAWADDHDQLYKAAGWPEQRAHFSDALKAAQQRYQSSLPPAVFQALVSNSDQRFAAQAMDQRAEARLRQGLADPKPALAFFESPLGRKIVAAELLATRSDQLAKNAQGLPKLQVESTRALLIGHLAQALPARQAGAEVSLAIAGVAADSLSSMIPGLLGGGQAAGLLDGQRERLQQQIAIDLNNTLLYVYRELSDPQLEEFVGFAESAAGQAYYQAALEAVRAGLAVGQPQDRAGN</sequence>
<organism evidence="3 4">
    <name type="scientific">Pseudomonas rhizosphaerae</name>
    <dbReference type="NCBI Taxonomy" id="216142"/>
    <lineage>
        <taxon>Bacteria</taxon>
        <taxon>Pseudomonadati</taxon>
        <taxon>Pseudomonadota</taxon>
        <taxon>Gammaproteobacteria</taxon>
        <taxon>Pseudomonadales</taxon>
        <taxon>Pseudomonadaceae</taxon>
        <taxon>Pseudomonas</taxon>
    </lineage>
</organism>
<dbReference type="RefSeq" id="WP_043192292.1">
    <property type="nucleotide sequence ID" value="NZ_CP009533.1"/>
</dbReference>
<dbReference type="KEGG" id="prh:LT40_17350"/>
<keyword evidence="1" id="KW-0732">Signal</keyword>
<evidence type="ECO:0000256" key="1">
    <source>
        <dbReference type="SAM" id="SignalP"/>
    </source>
</evidence>
<name>A0A089YRJ8_9PSED</name>
<feature type="chain" id="PRO_5001852185" description="DUF2059 domain-containing protein" evidence="1">
    <location>
        <begin position="19"/>
        <end position="250"/>
    </location>
</feature>
<dbReference type="eggNOG" id="ENOG5033F44">
    <property type="taxonomic scope" value="Bacteria"/>
</dbReference>
<feature type="signal peptide" evidence="1">
    <location>
        <begin position="1"/>
        <end position="18"/>
    </location>
</feature>
<gene>
    <name evidence="3" type="ORF">LT40_17350</name>
</gene>